<proteinExistence type="predicted"/>
<gene>
    <name evidence="2" type="ORF">Ae201684_009950</name>
</gene>
<dbReference type="EMBL" id="VJMJ01000126">
    <property type="protein sequence ID" value="KAF0733128.1"/>
    <property type="molecule type" value="Genomic_DNA"/>
</dbReference>
<name>A0A6G0WZX6_9STRA</name>
<evidence type="ECO:0000313" key="2">
    <source>
        <dbReference type="EMBL" id="KAF0733128.1"/>
    </source>
</evidence>
<feature type="compositionally biased region" description="Polar residues" evidence="1">
    <location>
        <begin position="31"/>
        <end position="52"/>
    </location>
</feature>
<evidence type="ECO:0000256" key="1">
    <source>
        <dbReference type="SAM" id="MobiDB-lite"/>
    </source>
</evidence>
<dbReference type="VEuPathDB" id="FungiDB:AeMF1_011238"/>
<reference evidence="2 3" key="1">
    <citation type="submission" date="2019-07" db="EMBL/GenBank/DDBJ databases">
        <title>Genomics analysis of Aphanomyces spp. identifies a new class of oomycete effector associated with host adaptation.</title>
        <authorList>
            <person name="Gaulin E."/>
        </authorList>
    </citation>
    <scope>NUCLEOTIDE SEQUENCE [LARGE SCALE GENOMIC DNA]</scope>
    <source>
        <strain evidence="2 3">ATCC 201684</strain>
    </source>
</reference>
<keyword evidence="3" id="KW-1185">Reference proteome</keyword>
<dbReference type="AlphaFoldDB" id="A0A6G0WZX6"/>
<sequence length="687" mass="77188">MIPPGVCTASHSKAVRLTDQSSRPWVPVHSKASTDFRSGSNHSPSQESPTSIESNIFECESSPQGESDGPLTHLEHFGEDMVKSANLPVGHDKESIGPYEMPFGITQQVHTHDTKTHRKYPWMIESPPKHTTHSDGNVKMTSASNNVKKVAIESGNALAQSWKCDDNSLLASCVDESSCGRLAQNVKKLNSFSDPSIVMANMEQTTISMFTWSDKSKRRVPEDYVLPYFSVETAWLHWFCGDTDLSLGPFRFFTDDDFRDVESKARLSGISTVMHVLVANATANDVLSEEHLARCSNDQRLEVLTRAFKRIFPGRNPRVEMIDAYFPIKLTSAMEDEALLHDNAEALNIAKVRSHKRPKISTAKKYPCDASCSLGNVKLFPWSDSLKRRAPESWIFPFEIDNRTLWYFWFLGDKINGIGPFRWLTVDDINDASSKSRLLDTKVKMDWMVDAVVAVGLASSVDHIGIIANEDIHRFGILALKAHRLHEAMCHQGNADESTESCDELIHCAPQFDSTIVAPKSAATISSPPIINDSCAHRDLPSQSKENSRVSNLISKSAELITSTIRDLPVRNMWCVWLHGNGDGCGPYRFIKCGDMKKTVQTRFREVTIVMSKLVETCEEMLLASSEDDLAMYDRVELLEIFDGIFDEFVNTHSRPGCRKVNSNQNTRYIFKWWKEQALTTNPDSHC</sequence>
<feature type="region of interest" description="Disordered" evidence="1">
    <location>
        <begin position="1"/>
        <end position="52"/>
    </location>
</feature>
<organism evidence="2 3">
    <name type="scientific">Aphanomyces euteiches</name>
    <dbReference type="NCBI Taxonomy" id="100861"/>
    <lineage>
        <taxon>Eukaryota</taxon>
        <taxon>Sar</taxon>
        <taxon>Stramenopiles</taxon>
        <taxon>Oomycota</taxon>
        <taxon>Saprolegniomycetes</taxon>
        <taxon>Saprolegniales</taxon>
        <taxon>Verrucalvaceae</taxon>
        <taxon>Aphanomyces</taxon>
    </lineage>
</organism>
<dbReference type="VEuPathDB" id="FungiDB:AeMF1_021310"/>
<evidence type="ECO:0000313" key="3">
    <source>
        <dbReference type="Proteomes" id="UP000481153"/>
    </source>
</evidence>
<dbReference type="Proteomes" id="UP000481153">
    <property type="component" value="Unassembled WGS sequence"/>
</dbReference>
<protein>
    <submittedName>
        <fullName evidence="2">Uncharacterized protein</fullName>
    </submittedName>
</protein>
<comment type="caution">
    <text evidence="2">The sequence shown here is derived from an EMBL/GenBank/DDBJ whole genome shotgun (WGS) entry which is preliminary data.</text>
</comment>
<accession>A0A6G0WZX6</accession>